<evidence type="ECO:0000256" key="4">
    <source>
        <dbReference type="ARBA" id="ARBA00022989"/>
    </source>
</evidence>
<organism evidence="8 9">
    <name type="scientific">Aeromicrobium alkaliterrae</name>
    <dbReference type="NCBI Taxonomy" id="302168"/>
    <lineage>
        <taxon>Bacteria</taxon>
        <taxon>Bacillati</taxon>
        <taxon>Actinomycetota</taxon>
        <taxon>Actinomycetes</taxon>
        <taxon>Propionibacteriales</taxon>
        <taxon>Nocardioidaceae</taxon>
        <taxon>Aeromicrobium</taxon>
    </lineage>
</organism>
<feature type="transmembrane region" description="Helical" evidence="6">
    <location>
        <begin position="85"/>
        <end position="105"/>
    </location>
</feature>
<feature type="transmembrane region" description="Helical" evidence="6">
    <location>
        <begin position="60"/>
        <end position="79"/>
    </location>
</feature>
<feature type="transmembrane region" description="Helical" evidence="6">
    <location>
        <begin position="171"/>
        <end position="192"/>
    </location>
</feature>
<comment type="similarity">
    <text evidence="2">Belongs to the EamA transporter family.</text>
</comment>
<feature type="domain" description="EamA" evidence="7">
    <location>
        <begin position="2"/>
        <end position="130"/>
    </location>
</feature>
<keyword evidence="5 6" id="KW-0472">Membrane</keyword>
<evidence type="ECO:0000256" key="5">
    <source>
        <dbReference type="ARBA" id="ARBA00023136"/>
    </source>
</evidence>
<evidence type="ECO:0000259" key="7">
    <source>
        <dbReference type="Pfam" id="PF00892"/>
    </source>
</evidence>
<feature type="transmembrane region" description="Helical" evidence="6">
    <location>
        <begin position="212"/>
        <end position="234"/>
    </location>
</feature>
<feature type="transmembrane region" description="Helical" evidence="6">
    <location>
        <begin position="140"/>
        <end position="159"/>
    </location>
</feature>
<reference evidence="8 9" key="1">
    <citation type="journal article" date="2019" name="Int. J. Syst. Evol. Microbiol.">
        <title>The Global Catalogue of Microorganisms (GCM) 10K type strain sequencing project: providing services to taxonomists for standard genome sequencing and annotation.</title>
        <authorList>
            <consortium name="The Broad Institute Genomics Platform"/>
            <consortium name="The Broad Institute Genome Sequencing Center for Infectious Disease"/>
            <person name="Wu L."/>
            <person name="Ma J."/>
        </authorList>
    </citation>
    <scope>NUCLEOTIDE SEQUENCE [LARGE SCALE GENOMIC DNA]</scope>
    <source>
        <strain evidence="8 9">JCM 13518</strain>
    </source>
</reference>
<comment type="subcellular location">
    <subcellularLocation>
        <location evidence="1">Membrane</location>
        <topology evidence="1">Multi-pass membrane protein</topology>
    </subcellularLocation>
</comment>
<dbReference type="Pfam" id="PF00892">
    <property type="entry name" value="EamA"/>
    <property type="match status" value="2"/>
</dbReference>
<name>A0ABN2KB62_9ACTN</name>
<feature type="transmembrane region" description="Helical" evidence="6">
    <location>
        <begin position="241"/>
        <end position="261"/>
    </location>
</feature>
<sequence length="308" mass="31157">MTSATAFGTSGALARGLIDAGWSPSAAVTVRILVAAAVLAVPVLLTLRGRWGLVVEHARLVTLYGIGAVAAAQLCYFQAVARMDVGMALLIEYTAPVAIVGWLWLRRGERPSRLTIAGAMVAAVGLVLVLDLVAGGSLDVIGVLWALAAMVGIASYFLLSADDSSGVPPLVLVGGGLVVAGIGLVLAAVVGILPWTSSTDDVVYAVGTVPWWVPLLAIGVIAGAFAYMTGVAAARRLGSRLASFVALTEVLAALVFAAILLDQVPSPLQVLGALAVVGGVVLVKLGEPRPAGEPEAMPAVAGLDADGR</sequence>
<feature type="domain" description="EamA" evidence="7">
    <location>
        <begin position="141"/>
        <end position="283"/>
    </location>
</feature>
<evidence type="ECO:0000256" key="6">
    <source>
        <dbReference type="SAM" id="Phobius"/>
    </source>
</evidence>
<feature type="transmembrane region" description="Helical" evidence="6">
    <location>
        <begin position="30"/>
        <end position="48"/>
    </location>
</feature>
<dbReference type="SUPFAM" id="SSF103481">
    <property type="entry name" value="Multidrug resistance efflux transporter EmrE"/>
    <property type="match status" value="2"/>
</dbReference>
<dbReference type="Proteomes" id="UP001501057">
    <property type="component" value="Unassembled WGS sequence"/>
</dbReference>
<keyword evidence="9" id="KW-1185">Reference proteome</keyword>
<evidence type="ECO:0000256" key="3">
    <source>
        <dbReference type="ARBA" id="ARBA00022692"/>
    </source>
</evidence>
<comment type="caution">
    <text evidence="8">The sequence shown here is derived from an EMBL/GenBank/DDBJ whole genome shotgun (WGS) entry which is preliminary data.</text>
</comment>
<proteinExistence type="inferred from homology"/>
<accession>A0ABN2KB62</accession>
<dbReference type="EMBL" id="BAAAME010000010">
    <property type="protein sequence ID" value="GAA1752168.1"/>
    <property type="molecule type" value="Genomic_DNA"/>
</dbReference>
<dbReference type="PANTHER" id="PTHR32322">
    <property type="entry name" value="INNER MEMBRANE TRANSPORTER"/>
    <property type="match status" value="1"/>
</dbReference>
<keyword evidence="3 6" id="KW-0812">Transmembrane</keyword>
<gene>
    <name evidence="8" type="ORF">GCM10009710_34910</name>
</gene>
<evidence type="ECO:0000256" key="1">
    <source>
        <dbReference type="ARBA" id="ARBA00004141"/>
    </source>
</evidence>
<evidence type="ECO:0000313" key="9">
    <source>
        <dbReference type="Proteomes" id="UP001501057"/>
    </source>
</evidence>
<dbReference type="InterPro" id="IPR050638">
    <property type="entry name" value="AA-Vitamin_Transporters"/>
</dbReference>
<dbReference type="InterPro" id="IPR037185">
    <property type="entry name" value="EmrE-like"/>
</dbReference>
<keyword evidence="4 6" id="KW-1133">Transmembrane helix</keyword>
<feature type="transmembrane region" description="Helical" evidence="6">
    <location>
        <begin position="114"/>
        <end position="134"/>
    </location>
</feature>
<protein>
    <submittedName>
        <fullName evidence="8">EamA family transporter</fullName>
    </submittedName>
</protein>
<evidence type="ECO:0000256" key="2">
    <source>
        <dbReference type="ARBA" id="ARBA00007362"/>
    </source>
</evidence>
<dbReference type="PANTHER" id="PTHR32322:SF2">
    <property type="entry name" value="EAMA DOMAIN-CONTAINING PROTEIN"/>
    <property type="match status" value="1"/>
</dbReference>
<evidence type="ECO:0000313" key="8">
    <source>
        <dbReference type="EMBL" id="GAA1752168.1"/>
    </source>
</evidence>
<dbReference type="InterPro" id="IPR000620">
    <property type="entry name" value="EamA_dom"/>
</dbReference>